<protein>
    <submittedName>
        <fullName evidence="3">Uncharacterized protein DUF4229</fullName>
    </submittedName>
</protein>
<evidence type="ECO:0000256" key="1">
    <source>
        <dbReference type="SAM" id="MobiDB-lite"/>
    </source>
</evidence>
<feature type="compositionally biased region" description="Basic and acidic residues" evidence="1">
    <location>
        <begin position="86"/>
        <end position="104"/>
    </location>
</feature>
<feature type="region of interest" description="Disordered" evidence="1">
    <location>
        <begin position="61"/>
        <end position="104"/>
    </location>
</feature>
<evidence type="ECO:0000256" key="2">
    <source>
        <dbReference type="SAM" id="Phobius"/>
    </source>
</evidence>
<keyword evidence="2" id="KW-0812">Transmembrane</keyword>
<keyword evidence="2" id="KW-0472">Membrane</keyword>
<keyword evidence="4" id="KW-1185">Reference proteome</keyword>
<keyword evidence="2" id="KW-1133">Transmembrane helix</keyword>
<accession>A0ABX5EMU5</accession>
<dbReference type="InterPro" id="IPR025323">
    <property type="entry name" value="DUF4229"/>
</dbReference>
<feature type="transmembrane region" description="Helical" evidence="2">
    <location>
        <begin position="26"/>
        <end position="45"/>
    </location>
</feature>
<evidence type="ECO:0000313" key="3">
    <source>
        <dbReference type="EMBL" id="PRZ10474.1"/>
    </source>
</evidence>
<dbReference type="EMBL" id="PVTX01000001">
    <property type="protein sequence ID" value="PRZ10474.1"/>
    <property type="molecule type" value="Genomic_DNA"/>
</dbReference>
<comment type="caution">
    <text evidence="3">The sequence shown here is derived from an EMBL/GenBank/DDBJ whole genome shotgun (WGS) entry which is preliminary data.</text>
</comment>
<feature type="compositionally biased region" description="Acidic residues" evidence="1">
    <location>
        <begin position="75"/>
        <end position="84"/>
    </location>
</feature>
<gene>
    <name evidence="3" type="ORF">BCL65_101619</name>
</gene>
<feature type="compositionally biased region" description="Basic and acidic residues" evidence="1">
    <location>
        <begin position="61"/>
        <end position="74"/>
    </location>
</feature>
<dbReference type="Proteomes" id="UP000239895">
    <property type="component" value="Unassembled WGS sequence"/>
</dbReference>
<name>A0ABX5EMU5_9MICO</name>
<reference evidence="3 4" key="1">
    <citation type="submission" date="2018-03" db="EMBL/GenBank/DDBJ databases">
        <title>Comparative analysis of microorganisms from saline springs in Andes Mountain Range, Colombia.</title>
        <authorList>
            <person name="Rubin E."/>
        </authorList>
    </citation>
    <scope>NUCLEOTIDE SEQUENCE [LARGE SCALE GENOMIC DNA]</scope>
    <source>
        <strain evidence="3 4">CG 23</strain>
    </source>
</reference>
<dbReference type="Pfam" id="PF14012">
    <property type="entry name" value="DUF4229"/>
    <property type="match status" value="1"/>
</dbReference>
<evidence type="ECO:0000313" key="4">
    <source>
        <dbReference type="Proteomes" id="UP000239895"/>
    </source>
</evidence>
<organism evidence="3 4">
    <name type="scientific">Isoptericola halotolerans</name>
    <dbReference type="NCBI Taxonomy" id="300560"/>
    <lineage>
        <taxon>Bacteria</taxon>
        <taxon>Bacillati</taxon>
        <taxon>Actinomycetota</taxon>
        <taxon>Actinomycetes</taxon>
        <taxon>Micrococcales</taxon>
        <taxon>Promicromonosporaceae</taxon>
        <taxon>Isoptericola</taxon>
    </lineage>
</organism>
<proteinExistence type="predicted"/>
<sequence length="104" mass="11326">MTYTVLRLLVFVAALGAGYLVGLRSWLLLLVGIVVAFAVSYILLAKQKDAAARWMAERAERRRSGEEGLGKVIDEDAAAEDSAFDTDGRSGTEHPDVDRSGNER</sequence>